<keyword evidence="3" id="KW-1185">Reference proteome</keyword>
<organism evidence="2 3">
    <name type="scientific">Ecytonucleospora hepatopenaei</name>
    <dbReference type="NCBI Taxonomy" id="646526"/>
    <lineage>
        <taxon>Eukaryota</taxon>
        <taxon>Fungi</taxon>
        <taxon>Fungi incertae sedis</taxon>
        <taxon>Microsporidia</taxon>
        <taxon>Enterocytozoonidae</taxon>
        <taxon>Ecytonucleospora</taxon>
    </lineage>
</organism>
<gene>
    <name evidence="2" type="ORF">EHP00_1289</name>
</gene>
<proteinExistence type="predicted"/>
<dbReference type="VEuPathDB" id="MicrosporidiaDB:EHP00_1289"/>
<name>A0A1W0E6Y0_9MICR</name>
<comment type="caution">
    <text evidence="2">The sequence shown here is derived from an EMBL/GenBank/DDBJ whole genome shotgun (WGS) entry which is preliminary data.</text>
</comment>
<protein>
    <submittedName>
        <fullName evidence="2">Uncharacterized protein</fullName>
    </submittedName>
</protein>
<accession>A0A1W0E6Y0</accession>
<evidence type="ECO:0000313" key="3">
    <source>
        <dbReference type="Proteomes" id="UP000192758"/>
    </source>
</evidence>
<dbReference type="AlphaFoldDB" id="A0A1W0E6Y0"/>
<dbReference type="Proteomes" id="UP000192758">
    <property type="component" value="Unassembled WGS sequence"/>
</dbReference>
<dbReference type="EMBL" id="MNPJ01000015">
    <property type="protein sequence ID" value="OQS54952.1"/>
    <property type="molecule type" value="Genomic_DNA"/>
</dbReference>
<evidence type="ECO:0000313" key="2">
    <source>
        <dbReference type="EMBL" id="OQS54952.1"/>
    </source>
</evidence>
<keyword evidence="1" id="KW-1133">Transmembrane helix</keyword>
<evidence type="ECO:0000256" key="1">
    <source>
        <dbReference type="SAM" id="Phobius"/>
    </source>
</evidence>
<feature type="transmembrane region" description="Helical" evidence="1">
    <location>
        <begin position="16"/>
        <end position="38"/>
    </location>
</feature>
<sequence length="111" mass="13431">MLNKGKNKDINRYNNFDILVCFLLLCASITLIFTIIGIRVKIDRDIYDEVSVLSKNKKFEDFFDKVLFNSHGVYKSKEYINRKKYKKFDFLENERKEQAQFDKVRRQYVNL</sequence>
<keyword evidence="1" id="KW-0472">Membrane</keyword>
<reference evidence="2 3" key="1">
    <citation type="journal article" date="2017" name="Environ. Microbiol.">
        <title>Decay of the glycolytic pathway and adaptation to intranuclear parasitism within Enterocytozoonidae microsporidia.</title>
        <authorList>
            <person name="Wiredu Boakye D."/>
            <person name="Jaroenlak P."/>
            <person name="Prachumwat A."/>
            <person name="Williams T.A."/>
            <person name="Bateman K.S."/>
            <person name="Itsathitphaisarn O."/>
            <person name="Sritunyalucksana K."/>
            <person name="Paszkiewicz K.H."/>
            <person name="Moore K.A."/>
            <person name="Stentiford G.D."/>
            <person name="Williams B.A."/>
        </authorList>
    </citation>
    <scope>NUCLEOTIDE SEQUENCE [LARGE SCALE GENOMIC DNA]</scope>
    <source>
        <strain evidence="2 3">TH1</strain>
    </source>
</reference>
<keyword evidence="1" id="KW-0812">Transmembrane</keyword>